<evidence type="ECO:0000256" key="7">
    <source>
        <dbReference type="SAM" id="MobiDB-lite"/>
    </source>
</evidence>
<evidence type="ECO:0000256" key="5">
    <source>
        <dbReference type="ARBA" id="ARBA00023274"/>
    </source>
</evidence>
<evidence type="ECO:0000313" key="9">
    <source>
        <dbReference type="Proteomes" id="UP001303160"/>
    </source>
</evidence>
<dbReference type="Proteomes" id="UP001303160">
    <property type="component" value="Unassembled WGS sequence"/>
</dbReference>
<comment type="similarity">
    <text evidence="2">Belongs to the mitochondrion-specific ribosomal protein mL49 family.</text>
</comment>
<dbReference type="InterPro" id="IPR007740">
    <property type="entry name" value="Ribosomal_mL49"/>
</dbReference>
<evidence type="ECO:0000256" key="3">
    <source>
        <dbReference type="ARBA" id="ARBA00022980"/>
    </source>
</evidence>
<dbReference type="GO" id="GO:0006412">
    <property type="term" value="P:translation"/>
    <property type="evidence" value="ECO:0007669"/>
    <property type="project" value="InterPro"/>
</dbReference>
<feature type="compositionally biased region" description="Basic and acidic residues" evidence="7">
    <location>
        <begin position="46"/>
        <end position="55"/>
    </location>
</feature>
<dbReference type="EMBL" id="MU864011">
    <property type="protein sequence ID" value="KAK4195520.1"/>
    <property type="molecule type" value="Genomic_DNA"/>
</dbReference>
<dbReference type="Pfam" id="PF05046">
    <property type="entry name" value="Img2"/>
    <property type="match status" value="1"/>
</dbReference>
<protein>
    <recommendedName>
        <fullName evidence="6">Large ribosomal subunit protein mL49</fullName>
    </recommendedName>
</protein>
<dbReference type="GO" id="GO:0005762">
    <property type="term" value="C:mitochondrial large ribosomal subunit"/>
    <property type="evidence" value="ECO:0007669"/>
    <property type="project" value="TreeGrafter"/>
</dbReference>
<feature type="compositionally biased region" description="Pro residues" evidence="7">
    <location>
        <begin position="29"/>
        <end position="41"/>
    </location>
</feature>
<evidence type="ECO:0000256" key="1">
    <source>
        <dbReference type="ARBA" id="ARBA00004173"/>
    </source>
</evidence>
<gene>
    <name evidence="8" type="ORF">QBC40DRAFT_288978</name>
</gene>
<sequence>MLRPTLFPSRLLRQQPVTAPLRQFLSTAPSPPSPTPAPPPQGFSESRTRKPERKPTYPFGIGRSATNNFSVYQLAKRGGNLKITVVKKVEGNRIAFKEELGKALRLSPRDIKVSSLTGHVEVPGHRKPEIVAFFEERGL</sequence>
<comment type="caution">
    <text evidence="8">The sequence shown here is derived from an EMBL/GenBank/DDBJ whole genome shotgun (WGS) entry which is preliminary data.</text>
</comment>
<accession>A0AAN7AS17</accession>
<feature type="region of interest" description="Disordered" evidence="7">
    <location>
        <begin position="18"/>
        <end position="60"/>
    </location>
</feature>
<dbReference type="GO" id="GO:0003735">
    <property type="term" value="F:structural constituent of ribosome"/>
    <property type="evidence" value="ECO:0007669"/>
    <property type="project" value="InterPro"/>
</dbReference>
<comment type="subcellular location">
    <subcellularLocation>
        <location evidence="1">Mitochondrion</location>
    </subcellularLocation>
</comment>
<evidence type="ECO:0000256" key="2">
    <source>
        <dbReference type="ARBA" id="ARBA00005677"/>
    </source>
</evidence>
<evidence type="ECO:0000256" key="6">
    <source>
        <dbReference type="ARBA" id="ARBA00035191"/>
    </source>
</evidence>
<dbReference type="PANTHER" id="PTHR13477:SF0">
    <property type="entry name" value="LARGE RIBOSOMAL SUBUNIT PROTEIN ML49"/>
    <property type="match status" value="1"/>
</dbReference>
<dbReference type="AlphaFoldDB" id="A0AAN7AS17"/>
<keyword evidence="5" id="KW-0687">Ribonucleoprotein</keyword>
<keyword evidence="9" id="KW-1185">Reference proteome</keyword>
<evidence type="ECO:0000313" key="8">
    <source>
        <dbReference type="EMBL" id="KAK4195520.1"/>
    </source>
</evidence>
<dbReference type="PANTHER" id="PTHR13477">
    <property type="entry name" value="MITOCHONDRIAL 39S RIBOSOMAL PROTEIN L49"/>
    <property type="match status" value="1"/>
</dbReference>
<keyword evidence="4" id="KW-0496">Mitochondrion</keyword>
<keyword evidence="3 8" id="KW-0689">Ribosomal protein</keyword>
<name>A0AAN7AS17_9PEZI</name>
<reference evidence="8" key="2">
    <citation type="submission" date="2023-05" db="EMBL/GenBank/DDBJ databases">
        <authorList>
            <consortium name="Lawrence Berkeley National Laboratory"/>
            <person name="Steindorff A."/>
            <person name="Hensen N."/>
            <person name="Bonometti L."/>
            <person name="Westerberg I."/>
            <person name="Brannstrom I.O."/>
            <person name="Guillou S."/>
            <person name="Cros-Aarteil S."/>
            <person name="Calhoun S."/>
            <person name="Haridas S."/>
            <person name="Kuo A."/>
            <person name="Mondo S."/>
            <person name="Pangilinan J."/>
            <person name="Riley R."/>
            <person name="Labutti K."/>
            <person name="Andreopoulos B."/>
            <person name="Lipzen A."/>
            <person name="Chen C."/>
            <person name="Yanf M."/>
            <person name="Daum C."/>
            <person name="Ng V."/>
            <person name="Clum A."/>
            <person name="Ohm R."/>
            <person name="Martin F."/>
            <person name="Silar P."/>
            <person name="Natvig D."/>
            <person name="Lalanne C."/>
            <person name="Gautier V."/>
            <person name="Ament-Velasquez S.L."/>
            <person name="Kruys A."/>
            <person name="Hutchinson M.I."/>
            <person name="Powell A.J."/>
            <person name="Barry K."/>
            <person name="Miller A.N."/>
            <person name="Grigoriev I.V."/>
            <person name="Debuchy R."/>
            <person name="Gladieux P."/>
            <person name="Thoren M.H."/>
            <person name="Johannesson H."/>
        </authorList>
    </citation>
    <scope>NUCLEOTIDE SEQUENCE</scope>
    <source>
        <strain evidence="8">CBS 315.58</strain>
    </source>
</reference>
<proteinExistence type="inferred from homology"/>
<evidence type="ECO:0000256" key="4">
    <source>
        <dbReference type="ARBA" id="ARBA00023128"/>
    </source>
</evidence>
<dbReference type="Gene3D" id="3.30.780.10">
    <property type="entry name" value="SUI1-like domain"/>
    <property type="match status" value="1"/>
</dbReference>
<reference evidence="8" key="1">
    <citation type="journal article" date="2023" name="Mol. Phylogenet. Evol.">
        <title>Genome-scale phylogeny and comparative genomics of the fungal order Sordariales.</title>
        <authorList>
            <person name="Hensen N."/>
            <person name="Bonometti L."/>
            <person name="Westerberg I."/>
            <person name="Brannstrom I.O."/>
            <person name="Guillou S."/>
            <person name="Cros-Aarteil S."/>
            <person name="Calhoun S."/>
            <person name="Haridas S."/>
            <person name="Kuo A."/>
            <person name="Mondo S."/>
            <person name="Pangilinan J."/>
            <person name="Riley R."/>
            <person name="LaButti K."/>
            <person name="Andreopoulos B."/>
            <person name="Lipzen A."/>
            <person name="Chen C."/>
            <person name="Yan M."/>
            <person name="Daum C."/>
            <person name="Ng V."/>
            <person name="Clum A."/>
            <person name="Steindorff A."/>
            <person name="Ohm R.A."/>
            <person name="Martin F."/>
            <person name="Silar P."/>
            <person name="Natvig D.O."/>
            <person name="Lalanne C."/>
            <person name="Gautier V."/>
            <person name="Ament-Velasquez S.L."/>
            <person name="Kruys A."/>
            <person name="Hutchinson M.I."/>
            <person name="Powell A.J."/>
            <person name="Barry K."/>
            <person name="Miller A.N."/>
            <person name="Grigoriev I.V."/>
            <person name="Debuchy R."/>
            <person name="Gladieux P."/>
            <person name="Hiltunen Thoren M."/>
            <person name="Johannesson H."/>
        </authorList>
    </citation>
    <scope>NUCLEOTIDE SEQUENCE</scope>
    <source>
        <strain evidence="8">CBS 315.58</strain>
    </source>
</reference>
<organism evidence="8 9">
    <name type="scientific">Triangularia verruculosa</name>
    <dbReference type="NCBI Taxonomy" id="2587418"/>
    <lineage>
        <taxon>Eukaryota</taxon>
        <taxon>Fungi</taxon>
        <taxon>Dikarya</taxon>
        <taxon>Ascomycota</taxon>
        <taxon>Pezizomycotina</taxon>
        <taxon>Sordariomycetes</taxon>
        <taxon>Sordariomycetidae</taxon>
        <taxon>Sordariales</taxon>
        <taxon>Podosporaceae</taxon>
        <taxon>Triangularia</taxon>
    </lineage>
</organism>